<dbReference type="EMBL" id="JAHWDQ010000001">
    <property type="protein sequence ID" value="MBW2939296.1"/>
    <property type="molecule type" value="Genomic_DNA"/>
</dbReference>
<feature type="chain" id="PRO_5046779144" evidence="1">
    <location>
        <begin position="26"/>
        <end position="187"/>
    </location>
</feature>
<reference evidence="2" key="1">
    <citation type="submission" date="2021-07" db="EMBL/GenBank/DDBJ databases">
        <title>Zhongshania sp. CAU 1632 isolated from seawater.</title>
        <authorList>
            <person name="Kim W."/>
        </authorList>
    </citation>
    <scope>NUCLEOTIDE SEQUENCE</scope>
    <source>
        <strain evidence="2">CAU 1632</strain>
    </source>
</reference>
<evidence type="ECO:0000313" key="2">
    <source>
        <dbReference type="EMBL" id="MBW2939296.1"/>
    </source>
</evidence>
<comment type="caution">
    <text evidence="2">The sequence shown here is derived from an EMBL/GenBank/DDBJ whole genome shotgun (WGS) entry which is preliminary data.</text>
</comment>
<evidence type="ECO:0000256" key="1">
    <source>
        <dbReference type="SAM" id="SignalP"/>
    </source>
</evidence>
<keyword evidence="3" id="KW-1185">Reference proteome</keyword>
<evidence type="ECO:0000313" key="3">
    <source>
        <dbReference type="Proteomes" id="UP001166291"/>
    </source>
</evidence>
<dbReference type="RefSeq" id="WP_219041567.1">
    <property type="nucleotide sequence ID" value="NZ_JAHWDQ010000001.1"/>
</dbReference>
<protein>
    <submittedName>
        <fullName evidence="2">Acyloxyacyl hydrolase</fullName>
    </submittedName>
</protein>
<dbReference type="Pfam" id="PF09411">
    <property type="entry name" value="PagL"/>
    <property type="match status" value="1"/>
</dbReference>
<dbReference type="GO" id="GO:0016787">
    <property type="term" value="F:hydrolase activity"/>
    <property type="evidence" value="ECO:0007669"/>
    <property type="project" value="UniProtKB-KW"/>
</dbReference>
<dbReference type="InterPro" id="IPR018550">
    <property type="entry name" value="Lipid-A_deacylase-rel"/>
</dbReference>
<name>A0ABS6VNK4_9GAMM</name>
<accession>A0ABS6VNK4</accession>
<feature type="signal peptide" evidence="1">
    <location>
        <begin position="1"/>
        <end position="25"/>
    </location>
</feature>
<dbReference type="Proteomes" id="UP001166291">
    <property type="component" value="Unassembled WGS sequence"/>
</dbReference>
<organism evidence="2 3">
    <name type="scientific">Zhongshania aquimaris</name>
    <dbReference type="NCBI Taxonomy" id="2857107"/>
    <lineage>
        <taxon>Bacteria</taxon>
        <taxon>Pseudomonadati</taxon>
        <taxon>Pseudomonadota</taxon>
        <taxon>Gammaproteobacteria</taxon>
        <taxon>Cellvibrionales</taxon>
        <taxon>Spongiibacteraceae</taxon>
        <taxon>Zhongshania</taxon>
    </lineage>
</organism>
<keyword evidence="2" id="KW-0378">Hydrolase</keyword>
<keyword evidence="1" id="KW-0732">Signal</keyword>
<sequence length="187" mass="20100">MTAMHFTRTLCLTSAALLMSLGAHAESSTPNMLPKHIVFLGGLAHNKGPIASETEDGPDVNIAYHHLLKRFDNSGLYAHGGAVINLSDGTSYAYIGGTGRLAFGASPVYGEIGVGFAVHDGDLEKKSNNKRELGSRELFRFEISLGYQISDAISASLFMDHISNGSILNNDDNRGLDTYGLRIGYSY</sequence>
<proteinExistence type="predicted"/>
<gene>
    <name evidence="2" type="ORF">KXJ70_00790</name>
</gene>